<dbReference type="EMBL" id="MNCJ02000324">
    <property type="protein sequence ID" value="KAF5790172.1"/>
    <property type="molecule type" value="Genomic_DNA"/>
</dbReference>
<dbReference type="Gramene" id="mRNA:HanXRQr2_Chr09g0380001">
    <property type="protein sequence ID" value="mRNA:HanXRQr2_Chr09g0380001"/>
    <property type="gene ID" value="HanXRQr2_Chr09g0380001"/>
</dbReference>
<gene>
    <name evidence="1" type="ORF">HanXRQr2_Chr09g0379271</name>
    <name evidence="2" type="ORF">HanXRQr2_Chr09g0380001</name>
</gene>
<keyword evidence="3" id="KW-1185">Reference proteome</keyword>
<dbReference type="Proteomes" id="UP000215914">
    <property type="component" value="Unassembled WGS sequence"/>
</dbReference>
<proteinExistence type="predicted"/>
<name>A0A9K3I4W8_HELAN</name>
<evidence type="ECO:0000313" key="3">
    <source>
        <dbReference type="Proteomes" id="UP000215914"/>
    </source>
</evidence>
<accession>A0A9K3I4W8</accession>
<protein>
    <submittedName>
        <fullName evidence="2">Uncharacterized protein</fullName>
    </submittedName>
</protein>
<organism evidence="2 3">
    <name type="scientific">Helianthus annuus</name>
    <name type="common">Common sunflower</name>
    <dbReference type="NCBI Taxonomy" id="4232"/>
    <lineage>
        <taxon>Eukaryota</taxon>
        <taxon>Viridiplantae</taxon>
        <taxon>Streptophyta</taxon>
        <taxon>Embryophyta</taxon>
        <taxon>Tracheophyta</taxon>
        <taxon>Spermatophyta</taxon>
        <taxon>Magnoliopsida</taxon>
        <taxon>eudicotyledons</taxon>
        <taxon>Gunneridae</taxon>
        <taxon>Pentapetalae</taxon>
        <taxon>asterids</taxon>
        <taxon>campanulids</taxon>
        <taxon>Asterales</taxon>
        <taxon>Asteraceae</taxon>
        <taxon>Asteroideae</taxon>
        <taxon>Heliantheae alliance</taxon>
        <taxon>Heliantheae</taxon>
        <taxon>Helianthus</taxon>
    </lineage>
</organism>
<dbReference type="PANTHER" id="PTHR33924">
    <property type="entry name" value="CATION-TRANSPORTING ATPASE"/>
    <property type="match status" value="1"/>
</dbReference>
<dbReference type="PANTHER" id="PTHR33924:SF5">
    <property type="entry name" value="CATION-TRANSPORTING ATPASE"/>
    <property type="match status" value="1"/>
</dbReference>
<comment type="caution">
    <text evidence="2">The sequence shown here is derived from an EMBL/GenBank/DDBJ whole genome shotgun (WGS) entry which is preliminary data.</text>
</comment>
<reference evidence="2" key="2">
    <citation type="submission" date="2020-06" db="EMBL/GenBank/DDBJ databases">
        <title>Helianthus annuus Genome sequencing and assembly Release 2.</title>
        <authorList>
            <person name="Gouzy J."/>
            <person name="Langlade N."/>
            <person name="Munos S."/>
        </authorList>
    </citation>
    <scope>NUCLEOTIDE SEQUENCE</scope>
    <source>
        <tissue evidence="2">Leaves</tissue>
    </source>
</reference>
<dbReference type="AlphaFoldDB" id="A0A9K3I4W8"/>
<evidence type="ECO:0000313" key="2">
    <source>
        <dbReference type="EMBL" id="KAF5790172.1"/>
    </source>
</evidence>
<evidence type="ECO:0000313" key="1">
    <source>
        <dbReference type="EMBL" id="KAF5790112.1"/>
    </source>
</evidence>
<dbReference type="Gramene" id="mRNA:HanXRQr2_Chr09g0379271">
    <property type="protein sequence ID" value="mRNA:HanXRQr2_Chr09g0379271"/>
    <property type="gene ID" value="HanXRQr2_Chr09g0379271"/>
</dbReference>
<dbReference type="EMBL" id="MNCJ02000324">
    <property type="protein sequence ID" value="KAF5790112.1"/>
    <property type="molecule type" value="Genomic_DNA"/>
</dbReference>
<reference evidence="2" key="1">
    <citation type="journal article" date="2017" name="Nature">
        <title>The sunflower genome provides insights into oil metabolism, flowering and Asterid evolution.</title>
        <authorList>
            <person name="Badouin H."/>
            <person name="Gouzy J."/>
            <person name="Grassa C.J."/>
            <person name="Murat F."/>
            <person name="Staton S.E."/>
            <person name="Cottret L."/>
            <person name="Lelandais-Briere C."/>
            <person name="Owens G.L."/>
            <person name="Carrere S."/>
            <person name="Mayjonade B."/>
            <person name="Legrand L."/>
            <person name="Gill N."/>
            <person name="Kane N.C."/>
            <person name="Bowers J.E."/>
            <person name="Hubner S."/>
            <person name="Bellec A."/>
            <person name="Berard A."/>
            <person name="Berges H."/>
            <person name="Blanchet N."/>
            <person name="Boniface M.C."/>
            <person name="Brunel D."/>
            <person name="Catrice O."/>
            <person name="Chaidir N."/>
            <person name="Claudel C."/>
            <person name="Donnadieu C."/>
            <person name="Faraut T."/>
            <person name="Fievet G."/>
            <person name="Helmstetter N."/>
            <person name="King M."/>
            <person name="Knapp S.J."/>
            <person name="Lai Z."/>
            <person name="Le Paslier M.C."/>
            <person name="Lippi Y."/>
            <person name="Lorenzon L."/>
            <person name="Mandel J.R."/>
            <person name="Marage G."/>
            <person name="Marchand G."/>
            <person name="Marquand E."/>
            <person name="Bret-Mestries E."/>
            <person name="Morien E."/>
            <person name="Nambeesan S."/>
            <person name="Nguyen T."/>
            <person name="Pegot-Espagnet P."/>
            <person name="Pouilly N."/>
            <person name="Raftis F."/>
            <person name="Sallet E."/>
            <person name="Schiex T."/>
            <person name="Thomas J."/>
            <person name="Vandecasteele C."/>
            <person name="Vares D."/>
            <person name="Vear F."/>
            <person name="Vautrin S."/>
            <person name="Crespi M."/>
            <person name="Mangin B."/>
            <person name="Burke J.M."/>
            <person name="Salse J."/>
            <person name="Munos S."/>
            <person name="Vincourt P."/>
            <person name="Rieseberg L.H."/>
            <person name="Langlade N.B."/>
        </authorList>
    </citation>
    <scope>NUCLEOTIDE SEQUENCE</scope>
    <source>
        <tissue evidence="2">Leaves</tissue>
    </source>
</reference>
<sequence length="190" mass="21658">MLKICNFEDCIADFNSLETGGVFVLVRQSQKAGATARVSISALCPMFFTIEIHSIRCKSLRRSKKRVQAAIQRELPLLVSRELVFNQENIGNADLHRARWGPLFYQMDNALSEEEKHLERSLNQVNEMLMHCNNGLLQFHPEHNLQKQTIDYRNLKAELSVYKDLAVQAAAAAIDSTSSFLRSMENLPCF</sequence>